<accession>A0A5C1AG48</accession>
<keyword evidence="2" id="KW-1185">Reference proteome</keyword>
<name>A0A5C1AG48_9BACT</name>
<proteinExistence type="predicted"/>
<evidence type="ECO:0000313" key="2">
    <source>
        <dbReference type="Proteomes" id="UP000324974"/>
    </source>
</evidence>
<evidence type="ECO:0000313" key="1">
    <source>
        <dbReference type="EMBL" id="QEL17605.1"/>
    </source>
</evidence>
<sequence length="1009" mass="109112">MSGDPRFAEVELRLRGPASVDDVRAVLPILDELAAGEGTTEAVADGFRSAVIVLRELTESEPNLAAKILVNDLLSRCLVPDHSGEDDYGWFLGYGFGEWVDDLPEAERHEVRSAALRQAITALDGPPVRNALRLIAAIGYWDQAVLGALDRLAHDRDDVVGDQALSTRVSLRQPLDPSERSQCLSKLHARIPAGPNRYQCTAGRIIGTHETAQLVWECWLAKPERSDPESELLNMFARSLLSEIAERAGDQSLTTRVWGWLVDLSGRPVDGLEPVFSMNSSLVNRLDVPDAVPQLIRLATAARRRDLYLLRALECRRPAHMPGWDLVATSDIDVVRKEALQPTRMTGLVATSDLHDKEAAWDVLLCHGAAAALPSFRDAIAEESGYVAHRFLQLAACLGMAPLPSPVDQLLAGSAGASWGKNERLVAQIGAIEAAHGAGTPEAFAALLGYRPVGDGVLLSAIEALAETALRLLREDDRGPVVKLFTVAQDSPHEDSRATAAGALAGLLEHGALTLAERGQAAALLTRSTTDVHARRQLLYAFAALGPEGVEDGAVRYASGVVTTPAVGDVGGVRAAAVWLVGLQPRSRHDLAFLTTHLGLAEQDGKYVLAGPRPGGRVAPHVVAQYYAADPERFGTAVASLVGDGDEGTIALVLPAVREAANRTPAVVSDALLARLRAADQGYSFEPEVLRALAAVTPDRLLAEGCENVTAWLPQARAELAETLGELVLPSGNSLDARFTVLARLAVDGVYAVRREAYRQAATCEPDRLLAMVTSWAAWRDDDICRAGPRRYAAECAGWLTPEAVSGRIAGLAWDPEPAVRDAFERSVREREERRAAEAFEREVLGVSKAGSVIRHWRHGLALGRVGDDRTVRRLAGRRRQELPPAVRYWLKRVQKAVADRWAGVTRKWPEPWYARPGRLERFSGEIRGTDGRDVYVEGTLWLLASETPNALSSWGGWGTCERSLDLGSELRIPGRRPAKVLVLSTHFPSEEIVFSGSSAYPSEAGGAN</sequence>
<dbReference type="Proteomes" id="UP000324974">
    <property type="component" value="Chromosome"/>
</dbReference>
<dbReference type="KEGG" id="lrs:PX52LOC_04601"/>
<reference evidence="2" key="1">
    <citation type="submission" date="2019-08" db="EMBL/GenBank/DDBJ databases">
        <title>Limnoglobus roseus gen. nov., sp. nov., a novel freshwater planctomycete with a giant genome from the family Gemmataceae.</title>
        <authorList>
            <person name="Kulichevskaya I.S."/>
            <person name="Naumoff D.G."/>
            <person name="Miroshnikov K."/>
            <person name="Ivanova A."/>
            <person name="Philippov D.A."/>
            <person name="Hakobyan A."/>
            <person name="Rijpstra I.C."/>
            <person name="Sinninghe Damste J.S."/>
            <person name="Liesack W."/>
            <person name="Dedysh S.N."/>
        </authorList>
    </citation>
    <scope>NUCLEOTIDE SEQUENCE [LARGE SCALE GENOMIC DNA]</scope>
    <source>
        <strain evidence="2">PX52</strain>
    </source>
</reference>
<gene>
    <name evidence="1" type="ORF">PX52LOC_04601</name>
</gene>
<dbReference type="AlphaFoldDB" id="A0A5C1AG48"/>
<dbReference type="EMBL" id="CP042425">
    <property type="protein sequence ID" value="QEL17605.1"/>
    <property type="molecule type" value="Genomic_DNA"/>
</dbReference>
<dbReference type="RefSeq" id="WP_149112193.1">
    <property type="nucleotide sequence ID" value="NZ_CP042425.1"/>
</dbReference>
<organism evidence="1 2">
    <name type="scientific">Limnoglobus roseus</name>
    <dbReference type="NCBI Taxonomy" id="2598579"/>
    <lineage>
        <taxon>Bacteria</taxon>
        <taxon>Pseudomonadati</taxon>
        <taxon>Planctomycetota</taxon>
        <taxon>Planctomycetia</taxon>
        <taxon>Gemmatales</taxon>
        <taxon>Gemmataceae</taxon>
        <taxon>Limnoglobus</taxon>
    </lineage>
</organism>
<protein>
    <submittedName>
        <fullName evidence="1">Uncharacterized protein</fullName>
    </submittedName>
</protein>